<dbReference type="Proteomes" id="UP000035904">
    <property type="component" value="Unassembled WGS sequence"/>
</dbReference>
<evidence type="ECO:0000313" key="1">
    <source>
        <dbReference type="EMBL" id="KLV18017.1"/>
    </source>
</evidence>
<accession>A0A0J1HWC5</accession>
<gene>
    <name evidence="1" type="ORF">ABW01_14800</name>
</gene>
<name>A0A0J1HWC5_BACAN</name>
<dbReference type="PATRIC" id="fig|1392.238.peg.5154"/>
<comment type="caution">
    <text evidence="1">The sequence shown here is derived from an EMBL/GenBank/DDBJ whole genome shotgun (WGS) entry which is preliminary data.</text>
</comment>
<organism evidence="1 2">
    <name type="scientific">Bacillus anthracis</name>
    <name type="common">anthrax bacterium</name>
    <dbReference type="NCBI Taxonomy" id="1392"/>
    <lineage>
        <taxon>Bacteria</taxon>
        <taxon>Bacillati</taxon>
        <taxon>Bacillota</taxon>
        <taxon>Bacilli</taxon>
        <taxon>Bacillales</taxon>
        <taxon>Bacillaceae</taxon>
        <taxon>Bacillus</taxon>
        <taxon>Bacillus cereus group</taxon>
    </lineage>
</organism>
<evidence type="ECO:0000313" key="2">
    <source>
        <dbReference type="Proteomes" id="UP000035904"/>
    </source>
</evidence>
<sequence>MYENVFYTGEYTIKNNVLLYRASLIRKALSFAARFILTLRMMVIFYVESKTSI</sequence>
<dbReference type="AlphaFoldDB" id="A0A0J1HWC5"/>
<protein>
    <submittedName>
        <fullName evidence="1">Uncharacterized protein</fullName>
    </submittedName>
</protein>
<reference evidence="1 2" key="1">
    <citation type="submission" date="2015-05" db="EMBL/GenBank/DDBJ databases">
        <title>Whole genome sequence and identification of bacterial endophytes from Costus igneus.</title>
        <authorList>
            <person name="Lee Y.P."/>
            <person name="Gan H.M."/>
            <person name="Eng W."/>
            <person name="Wheatley M.S."/>
            <person name="Caraballo A."/>
            <person name="Polter S."/>
            <person name="Savka M.A."/>
            <person name="Hudson A.O."/>
        </authorList>
    </citation>
    <scope>NUCLEOTIDE SEQUENCE [LARGE SCALE GENOMIC DNA]</scope>
    <source>
        <strain evidence="1 2">RIT375</strain>
    </source>
</reference>
<dbReference type="EMBL" id="LDPG01000009">
    <property type="protein sequence ID" value="KLV18017.1"/>
    <property type="molecule type" value="Genomic_DNA"/>
</dbReference>
<proteinExistence type="predicted"/>